<dbReference type="EMBL" id="CASHTH010002100">
    <property type="protein sequence ID" value="CAI8024858.1"/>
    <property type="molecule type" value="Genomic_DNA"/>
</dbReference>
<dbReference type="PANTHER" id="PTHR24171">
    <property type="entry name" value="ANKYRIN REPEAT DOMAIN-CONTAINING PROTEIN 39-RELATED"/>
    <property type="match status" value="1"/>
</dbReference>
<evidence type="ECO:0000313" key="6">
    <source>
        <dbReference type="EMBL" id="CAI8024858.1"/>
    </source>
</evidence>
<dbReference type="AlphaFoldDB" id="A0AA35S914"/>
<dbReference type="PROSITE" id="PS50297">
    <property type="entry name" value="ANK_REP_REGION"/>
    <property type="match status" value="3"/>
</dbReference>
<dbReference type="Pfam" id="PF13637">
    <property type="entry name" value="Ank_4"/>
    <property type="match status" value="1"/>
</dbReference>
<dbReference type="CDD" id="cd01670">
    <property type="entry name" value="Death"/>
    <property type="match status" value="1"/>
</dbReference>
<dbReference type="InterPro" id="IPR002110">
    <property type="entry name" value="Ankyrin_rpt"/>
</dbReference>
<keyword evidence="2 3" id="KW-0040">ANK repeat</keyword>
<dbReference type="Gene3D" id="1.10.533.10">
    <property type="entry name" value="Death Domain, Fas"/>
    <property type="match status" value="1"/>
</dbReference>
<dbReference type="PROSITE" id="PS50017">
    <property type="entry name" value="DEATH_DOMAIN"/>
    <property type="match status" value="1"/>
</dbReference>
<dbReference type="InterPro" id="IPR036770">
    <property type="entry name" value="Ankyrin_rpt-contain_sf"/>
</dbReference>
<feature type="domain" description="Death" evidence="5">
    <location>
        <begin position="27"/>
        <end position="83"/>
    </location>
</feature>
<gene>
    <name evidence="6" type="ORF">GBAR_LOCUS14397</name>
</gene>
<accession>A0AA35S914</accession>
<dbReference type="InterPro" id="IPR000488">
    <property type="entry name" value="Death_dom"/>
</dbReference>
<evidence type="ECO:0000256" key="3">
    <source>
        <dbReference type="PROSITE-ProRule" id="PRU00023"/>
    </source>
</evidence>
<feature type="region of interest" description="Disordered" evidence="4">
    <location>
        <begin position="638"/>
        <end position="661"/>
    </location>
</feature>
<feature type="repeat" description="ANK" evidence="3">
    <location>
        <begin position="452"/>
        <end position="484"/>
    </location>
</feature>
<dbReference type="SMART" id="SM00248">
    <property type="entry name" value="ANK"/>
    <property type="match status" value="5"/>
</dbReference>
<dbReference type="Pfam" id="PF12796">
    <property type="entry name" value="Ank_2"/>
    <property type="match status" value="1"/>
</dbReference>
<feature type="region of interest" description="Disordered" evidence="4">
    <location>
        <begin position="360"/>
        <end position="394"/>
    </location>
</feature>
<dbReference type="InterPro" id="IPR011029">
    <property type="entry name" value="DEATH-like_dom_sf"/>
</dbReference>
<feature type="compositionally biased region" description="Basic and acidic residues" evidence="4">
    <location>
        <begin position="107"/>
        <end position="116"/>
    </location>
</feature>
<evidence type="ECO:0000259" key="5">
    <source>
        <dbReference type="PROSITE" id="PS50017"/>
    </source>
</evidence>
<proteinExistence type="predicted"/>
<reference evidence="6" key="1">
    <citation type="submission" date="2023-03" db="EMBL/GenBank/DDBJ databases">
        <authorList>
            <person name="Steffen K."/>
            <person name="Cardenas P."/>
        </authorList>
    </citation>
    <scope>NUCLEOTIDE SEQUENCE</scope>
</reference>
<organism evidence="6 7">
    <name type="scientific">Geodia barretti</name>
    <name type="common">Barrett's horny sponge</name>
    <dbReference type="NCBI Taxonomy" id="519541"/>
    <lineage>
        <taxon>Eukaryota</taxon>
        <taxon>Metazoa</taxon>
        <taxon>Porifera</taxon>
        <taxon>Demospongiae</taxon>
        <taxon>Heteroscleromorpha</taxon>
        <taxon>Tetractinellida</taxon>
        <taxon>Astrophorina</taxon>
        <taxon>Geodiidae</taxon>
        <taxon>Geodia</taxon>
    </lineage>
</organism>
<evidence type="ECO:0000256" key="4">
    <source>
        <dbReference type="SAM" id="MobiDB-lite"/>
    </source>
</evidence>
<feature type="repeat" description="ANK" evidence="3">
    <location>
        <begin position="485"/>
        <end position="517"/>
    </location>
</feature>
<evidence type="ECO:0000256" key="2">
    <source>
        <dbReference type="ARBA" id="ARBA00023043"/>
    </source>
</evidence>
<evidence type="ECO:0000256" key="1">
    <source>
        <dbReference type="ARBA" id="ARBA00022737"/>
    </source>
</evidence>
<dbReference type="Proteomes" id="UP001174909">
    <property type="component" value="Unassembled WGS sequence"/>
</dbReference>
<dbReference type="GO" id="GO:0007165">
    <property type="term" value="P:signal transduction"/>
    <property type="evidence" value="ECO:0007669"/>
    <property type="project" value="InterPro"/>
</dbReference>
<feature type="repeat" description="ANK" evidence="3">
    <location>
        <begin position="518"/>
        <end position="550"/>
    </location>
</feature>
<evidence type="ECO:0000313" key="7">
    <source>
        <dbReference type="Proteomes" id="UP001174909"/>
    </source>
</evidence>
<feature type="repeat" description="ANK" evidence="3">
    <location>
        <begin position="551"/>
        <end position="583"/>
    </location>
</feature>
<name>A0AA35S914_GEOBA</name>
<feature type="region of interest" description="Disordered" evidence="4">
    <location>
        <begin position="102"/>
        <end position="139"/>
    </location>
</feature>
<keyword evidence="7" id="KW-1185">Reference proteome</keyword>
<keyword evidence="1" id="KW-0677">Repeat</keyword>
<dbReference type="Gene3D" id="1.25.40.20">
    <property type="entry name" value="Ankyrin repeat-containing domain"/>
    <property type="match status" value="1"/>
</dbReference>
<feature type="compositionally biased region" description="Polar residues" evidence="4">
    <location>
        <begin position="652"/>
        <end position="661"/>
    </location>
</feature>
<dbReference type="PROSITE" id="PS50088">
    <property type="entry name" value="ANK_REPEAT"/>
    <property type="match status" value="4"/>
</dbReference>
<feature type="compositionally biased region" description="Low complexity" evidence="4">
    <location>
        <begin position="127"/>
        <end position="139"/>
    </location>
</feature>
<feature type="compositionally biased region" description="Basic and acidic residues" evidence="4">
    <location>
        <begin position="370"/>
        <end position="380"/>
    </location>
</feature>
<dbReference type="SUPFAM" id="SSF48403">
    <property type="entry name" value="Ankyrin repeat"/>
    <property type="match status" value="1"/>
</dbReference>
<sequence length="661" mass="73785">MSTNLDPSDVQTVLDVLREADFFPRHWRTLGRRLGVSDVDLDTIGADFKSYGVERCLEAVIDNWKRNGENTWGALADAVSKCDGDGGGSNVARKVREKVGLQQAETPPHDLPHQESGDSAIGSEGRPSFSSPTSPLSPLSPLELSSEDFFQALEDSNADPRKVVNVIHRHDAHFSYVPGGFFRSLREAKDVTDLFFELDEYWDPFNYFLLERLFLRPATRDLFAGHLKHVYDNLRECMVNYKKDIEYFRKHTDVTVYCSCVLKGKRSSEVPSTFRELVEKKDFKTLEDVEIFRQELAAQYKLVDFLVFLKKIEKGSVILTFWIPKCATVSGLELDVSESDGGNNEGSSVDPIIIRDRVQVEWSPQSDEPPTPREPLKEESQGPTQQEAGDTKAVVKKRSVAGSVITTVSKLVVPKYLLNPILLMTAVSNGDKDEVKILLSKGADPNASPPMIEFTPLMEASRQGNVEIAGLLLDKGADPNRTNNEGWTALMAATNNGRYGTVDILLQKGANPDMQDHYGETVLIFACKNRNLKLVKQLLSMKANPNLCNNHGETPVLIATKWGDTEIVQELLDNDADPNMAAKRLGKMLADHKTSNMREVCMLLMRWPALSCETYRLGQETQSTTVVYLEDTKRCSEADNKIPGHSPEAPQFRSTHATTET</sequence>
<protein>
    <submittedName>
        <fullName evidence="6">Ankyrin repeat protein L93</fullName>
    </submittedName>
</protein>
<comment type="caution">
    <text evidence="6">The sequence shown here is derived from an EMBL/GenBank/DDBJ whole genome shotgun (WGS) entry which is preliminary data.</text>
</comment>